<keyword evidence="1" id="KW-0808">Transferase</keyword>
<evidence type="ECO:0000256" key="4">
    <source>
        <dbReference type="ARBA" id="ARBA00022759"/>
    </source>
</evidence>
<evidence type="ECO:0000256" key="3">
    <source>
        <dbReference type="ARBA" id="ARBA00022722"/>
    </source>
</evidence>
<accession>A0A177TBU6</accession>
<gene>
    <name evidence="8" type="ORF">A4X13_0g7502</name>
</gene>
<name>A0A177TBU6_9BASI</name>
<reference evidence="8" key="1">
    <citation type="submission" date="2016-04" db="EMBL/GenBank/DDBJ databases">
        <authorList>
            <person name="Nguyen H.D."/>
            <person name="Samba Siva P."/>
            <person name="Cullis J."/>
            <person name="Levesque C.A."/>
            <person name="Hambleton S."/>
        </authorList>
    </citation>
    <scope>NUCLEOTIDE SEQUENCE</scope>
    <source>
        <strain evidence="8">DAOMC 236416</strain>
    </source>
</reference>
<evidence type="ECO:0000313" key="8">
    <source>
        <dbReference type="EMBL" id="KAE8241239.1"/>
    </source>
</evidence>
<evidence type="ECO:0000313" key="9">
    <source>
        <dbReference type="Proteomes" id="UP000077521"/>
    </source>
</evidence>
<keyword evidence="6" id="KW-0695">RNA-directed DNA polymerase</keyword>
<feature type="domain" description="Reverse transcriptase RNase H-like" evidence="7">
    <location>
        <begin position="108"/>
        <end position="175"/>
    </location>
</feature>
<keyword evidence="2" id="KW-0548">Nucleotidyltransferase</keyword>
<proteinExistence type="predicted"/>
<dbReference type="InterPro" id="IPR043502">
    <property type="entry name" value="DNA/RNA_pol_sf"/>
</dbReference>
<sequence length="229" mass="24990">MDIGAELSVDQLDVLPPSPDPFHTHRPVAEPSTSEVQLEDLGDAEIGSVRDDDAVGAEPPPLLPERRRLTPVRLQDFEVGTVAGPLAIPPEMLRGPLFRPKQVQIEGRTVTLVERPVGFLSRLTTVTEKRLVAPELELSCLAWAFGQWAHLLEGASVLVVTDHAPMAAMLTSSSSTRYGSTITKCRALLLPHLHNLSFEHRAGRHHTNADSLSRLVAYEVDEDPGRPSA</sequence>
<reference evidence="8" key="2">
    <citation type="journal article" date="2019" name="IMA Fungus">
        <title>Genome sequencing and comparison of five Tilletia species to identify candidate genes for the detection of regulated species infecting wheat.</title>
        <authorList>
            <person name="Nguyen H.D.T."/>
            <person name="Sultana T."/>
            <person name="Kesanakurti P."/>
            <person name="Hambleton S."/>
        </authorList>
    </citation>
    <scope>NUCLEOTIDE SEQUENCE</scope>
    <source>
        <strain evidence="8">DAOMC 236416</strain>
    </source>
</reference>
<dbReference type="SUPFAM" id="SSF56672">
    <property type="entry name" value="DNA/RNA polymerases"/>
    <property type="match status" value="1"/>
</dbReference>
<evidence type="ECO:0000256" key="2">
    <source>
        <dbReference type="ARBA" id="ARBA00022695"/>
    </source>
</evidence>
<dbReference type="GO" id="GO:0004519">
    <property type="term" value="F:endonuclease activity"/>
    <property type="evidence" value="ECO:0007669"/>
    <property type="project" value="UniProtKB-KW"/>
</dbReference>
<dbReference type="InterPro" id="IPR041373">
    <property type="entry name" value="RT_RNaseH"/>
</dbReference>
<keyword evidence="5" id="KW-0378">Hydrolase</keyword>
<dbReference type="AlphaFoldDB" id="A0A177TBU6"/>
<evidence type="ECO:0000259" key="7">
    <source>
        <dbReference type="Pfam" id="PF17917"/>
    </source>
</evidence>
<dbReference type="GO" id="GO:0016787">
    <property type="term" value="F:hydrolase activity"/>
    <property type="evidence" value="ECO:0007669"/>
    <property type="project" value="UniProtKB-KW"/>
</dbReference>
<keyword evidence="3" id="KW-0540">Nuclease</keyword>
<keyword evidence="4" id="KW-0255">Endonuclease</keyword>
<evidence type="ECO:0000256" key="5">
    <source>
        <dbReference type="ARBA" id="ARBA00022801"/>
    </source>
</evidence>
<dbReference type="GO" id="GO:0003964">
    <property type="term" value="F:RNA-directed DNA polymerase activity"/>
    <property type="evidence" value="ECO:0007669"/>
    <property type="project" value="UniProtKB-KW"/>
</dbReference>
<keyword evidence="9" id="KW-1185">Reference proteome</keyword>
<organism evidence="8 9">
    <name type="scientific">Tilletia indica</name>
    <dbReference type="NCBI Taxonomy" id="43049"/>
    <lineage>
        <taxon>Eukaryota</taxon>
        <taxon>Fungi</taxon>
        <taxon>Dikarya</taxon>
        <taxon>Basidiomycota</taxon>
        <taxon>Ustilaginomycotina</taxon>
        <taxon>Exobasidiomycetes</taxon>
        <taxon>Tilletiales</taxon>
        <taxon>Tilletiaceae</taxon>
        <taxon>Tilletia</taxon>
    </lineage>
</organism>
<dbReference type="EMBL" id="LWDF02000947">
    <property type="protein sequence ID" value="KAE8241239.1"/>
    <property type="molecule type" value="Genomic_DNA"/>
</dbReference>
<protein>
    <recommendedName>
        <fullName evidence="7">Reverse transcriptase RNase H-like domain-containing protein</fullName>
    </recommendedName>
</protein>
<evidence type="ECO:0000256" key="6">
    <source>
        <dbReference type="ARBA" id="ARBA00022918"/>
    </source>
</evidence>
<dbReference type="Pfam" id="PF17917">
    <property type="entry name" value="RT_RNaseH"/>
    <property type="match status" value="1"/>
</dbReference>
<evidence type="ECO:0000256" key="1">
    <source>
        <dbReference type="ARBA" id="ARBA00022679"/>
    </source>
</evidence>
<comment type="caution">
    <text evidence="8">The sequence shown here is derived from an EMBL/GenBank/DDBJ whole genome shotgun (WGS) entry which is preliminary data.</text>
</comment>
<dbReference type="Proteomes" id="UP000077521">
    <property type="component" value="Unassembled WGS sequence"/>
</dbReference>